<dbReference type="Proteomes" id="UP001139226">
    <property type="component" value="Unassembled WGS sequence"/>
</dbReference>
<feature type="chain" id="PRO_5040850818" evidence="1">
    <location>
        <begin position="26"/>
        <end position="272"/>
    </location>
</feature>
<name>A0A9X1V4L1_9FLAO</name>
<evidence type="ECO:0000313" key="2">
    <source>
        <dbReference type="EMBL" id="MCH4824074.1"/>
    </source>
</evidence>
<protein>
    <submittedName>
        <fullName evidence="2">Carboxypeptidase-like regulatory domain-containing protein</fullName>
    </submittedName>
</protein>
<reference evidence="2" key="1">
    <citation type="submission" date="2022-03" db="EMBL/GenBank/DDBJ databases">
        <title>Gramella crocea sp. nov., isolated from activated sludge of a seafood processing plant.</title>
        <authorList>
            <person name="Zhang X."/>
        </authorList>
    </citation>
    <scope>NUCLEOTIDE SEQUENCE</scope>
    <source>
        <strain evidence="2">YJ019</strain>
    </source>
</reference>
<dbReference type="RefSeq" id="WP_240714236.1">
    <property type="nucleotide sequence ID" value="NZ_JAKVTV010000004.1"/>
</dbReference>
<comment type="caution">
    <text evidence="2">The sequence shown here is derived from an EMBL/GenBank/DDBJ whole genome shotgun (WGS) entry which is preliminary data.</text>
</comment>
<dbReference type="SUPFAM" id="SSF49464">
    <property type="entry name" value="Carboxypeptidase regulatory domain-like"/>
    <property type="match status" value="1"/>
</dbReference>
<sequence length="272" mass="31175">MSINFFKNWFSLLLFICIFSFSAQAQEPVLVSGKVSSNNPDLDRIHIINLNLEKGVVTNAKGEFQIPVRENDSLYISSVQYENRTIIITSKNINDRRVVIELQDAVNELAEVVIDDINLSGYLVNDINKISIADVERKNLLQDNLNTFIEKDRKLNPYEKPSPVGSIPVGKIAGMVIDKLSKNKDRSVNYTPKELANRSIAIVGREFFREDLELKENEICNFLYYCTEDISFKHLVINNNNAFVLIEYFETRIDDFRNLRGSMLNESQEIPG</sequence>
<keyword evidence="3" id="KW-1185">Reference proteome</keyword>
<proteinExistence type="predicted"/>
<dbReference type="InterPro" id="IPR008969">
    <property type="entry name" value="CarboxyPept-like_regulatory"/>
</dbReference>
<organism evidence="2 3">
    <name type="scientific">Christiangramia lutea</name>
    <dbReference type="NCBI Taxonomy" id="1607951"/>
    <lineage>
        <taxon>Bacteria</taxon>
        <taxon>Pseudomonadati</taxon>
        <taxon>Bacteroidota</taxon>
        <taxon>Flavobacteriia</taxon>
        <taxon>Flavobacteriales</taxon>
        <taxon>Flavobacteriaceae</taxon>
        <taxon>Christiangramia</taxon>
    </lineage>
</organism>
<feature type="signal peptide" evidence="1">
    <location>
        <begin position="1"/>
        <end position="25"/>
    </location>
</feature>
<evidence type="ECO:0000256" key="1">
    <source>
        <dbReference type="SAM" id="SignalP"/>
    </source>
</evidence>
<keyword evidence="2" id="KW-0121">Carboxypeptidase</keyword>
<gene>
    <name evidence="2" type="ORF">ML462_12925</name>
</gene>
<dbReference type="EMBL" id="JAKVTV010000004">
    <property type="protein sequence ID" value="MCH4824074.1"/>
    <property type="molecule type" value="Genomic_DNA"/>
</dbReference>
<keyword evidence="1" id="KW-0732">Signal</keyword>
<dbReference type="AlphaFoldDB" id="A0A9X1V4L1"/>
<dbReference type="GO" id="GO:0004180">
    <property type="term" value="F:carboxypeptidase activity"/>
    <property type="evidence" value="ECO:0007669"/>
    <property type="project" value="UniProtKB-KW"/>
</dbReference>
<accession>A0A9X1V4L1</accession>
<keyword evidence="2" id="KW-0645">Protease</keyword>
<evidence type="ECO:0000313" key="3">
    <source>
        <dbReference type="Proteomes" id="UP001139226"/>
    </source>
</evidence>
<dbReference type="Pfam" id="PF13715">
    <property type="entry name" value="CarbopepD_reg_2"/>
    <property type="match status" value="1"/>
</dbReference>
<keyword evidence="2" id="KW-0378">Hydrolase</keyword>